<dbReference type="InterPro" id="IPR050181">
    <property type="entry name" value="Cold_shock_domain"/>
</dbReference>
<evidence type="ECO:0000256" key="1">
    <source>
        <dbReference type="SAM" id="MobiDB-lite"/>
    </source>
</evidence>
<dbReference type="PROSITE" id="PS00352">
    <property type="entry name" value="CSD_1"/>
    <property type="match status" value="1"/>
</dbReference>
<dbReference type="InterPro" id="IPR012340">
    <property type="entry name" value="NA-bd_OB-fold"/>
</dbReference>
<dbReference type="InterPro" id="IPR019844">
    <property type="entry name" value="CSD_CS"/>
</dbReference>
<dbReference type="Gene3D" id="2.40.50.140">
    <property type="entry name" value="Nucleic acid-binding proteins"/>
    <property type="match status" value="1"/>
</dbReference>
<evidence type="ECO:0000259" key="2">
    <source>
        <dbReference type="PROSITE" id="PS51857"/>
    </source>
</evidence>
<name>A0AAE1A8U8_9GAST</name>
<dbReference type="PROSITE" id="PS51857">
    <property type="entry name" value="CSD_2"/>
    <property type="match status" value="1"/>
</dbReference>
<protein>
    <recommendedName>
        <fullName evidence="2">CSD domain-containing protein</fullName>
    </recommendedName>
</protein>
<proteinExistence type="predicted"/>
<feature type="compositionally biased region" description="Basic residues" evidence="1">
    <location>
        <begin position="151"/>
        <end position="161"/>
    </location>
</feature>
<evidence type="ECO:0000313" key="3">
    <source>
        <dbReference type="EMBL" id="KAK3782561.1"/>
    </source>
</evidence>
<dbReference type="SMART" id="SM00357">
    <property type="entry name" value="CSP"/>
    <property type="match status" value="1"/>
</dbReference>
<gene>
    <name evidence="3" type="ORF">RRG08_028056</name>
</gene>
<dbReference type="InterPro" id="IPR002059">
    <property type="entry name" value="CSP_DNA-bd"/>
</dbReference>
<dbReference type="Proteomes" id="UP001283361">
    <property type="component" value="Unassembled WGS sequence"/>
</dbReference>
<dbReference type="GO" id="GO:0003676">
    <property type="term" value="F:nucleic acid binding"/>
    <property type="evidence" value="ECO:0007669"/>
    <property type="project" value="InterPro"/>
</dbReference>
<organism evidence="3 4">
    <name type="scientific">Elysia crispata</name>
    <name type="common">lettuce slug</name>
    <dbReference type="NCBI Taxonomy" id="231223"/>
    <lineage>
        <taxon>Eukaryota</taxon>
        <taxon>Metazoa</taxon>
        <taxon>Spiralia</taxon>
        <taxon>Lophotrochozoa</taxon>
        <taxon>Mollusca</taxon>
        <taxon>Gastropoda</taxon>
        <taxon>Heterobranchia</taxon>
        <taxon>Euthyneura</taxon>
        <taxon>Panpulmonata</taxon>
        <taxon>Sacoglossa</taxon>
        <taxon>Placobranchoidea</taxon>
        <taxon>Plakobranchidae</taxon>
        <taxon>Elysia</taxon>
    </lineage>
</organism>
<dbReference type="AlphaFoldDB" id="A0AAE1A8U8"/>
<dbReference type="CDD" id="cd04458">
    <property type="entry name" value="CSP_CDS"/>
    <property type="match status" value="1"/>
</dbReference>
<accession>A0AAE1A8U8</accession>
<dbReference type="PANTHER" id="PTHR11544">
    <property type="entry name" value="COLD SHOCK DOMAIN CONTAINING PROTEINS"/>
    <property type="match status" value="1"/>
</dbReference>
<reference evidence="3" key="1">
    <citation type="journal article" date="2023" name="G3 (Bethesda)">
        <title>A reference genome for the long-term kleptoplast-retaining sea slug Elysia crispata morphotype clarki.</title>
        <authorList>
            <person name="Eastman K.E."/>
            <person name="Pendleton A.L."/>
            <person name="Shaikh M.A."/>
            <person name="Suttiyut T."/>
            <person name="Ogas R."/>
            <person name="Tomko P."/>
            <person name="Gavelis G."/>
            <person name="Widhalm J.R."/>
            <person name="Wisecaver J.H."/>
        </authorList>
    </citation>
    <scope>NUCLEOTIDE SEQUENCE</scope>
    <source>
        <strain evidence="3">ECLA1</strain>
    </source>
</reference>
<keyword evidence="4" id="KW-1185">Reference proteome</keyword>
<feature type="domain" description="CSD" evidence="2">
    <location>
        <begin position="29"/>
        <end position="98"/>
    </location>
</feature>
<dbReference type="Pfam" id="PF00313">
    <property type="entry name" value="CSD"/>
    <property type="match status" value="1"/>
</dbReference>
<dbReference type="InterPro" id="IPR011129">
    <property type="entry name" value="CSD"/>
</dbReference>
<feature type="compositionally biased region" description="Polar residues" evidence="1">
    <location>
        <begin position="204"/>
        <end position="218"/>
    </location>
</feature>
<evidence type="ECO:0000313" key="4">
    <source>
        <dbReference type="Proteomes" id="UP001283361"/>
    </source>
</evidence>
<sequence>MERRVTQACSKSIFTDYEGKSDRKVIGSKVTGTVKWFNVKRGFGFITSDGTREDIFVHYSAIVRNNPRKYLKSLGDGERVEFDVVGGRKGVMAINVTGPRGANVVGSRYAANIDELNPRHHASRLSDNQQRPRSGGARAMDYQSFNSRGGAGRKHLNHRSSHSKDQGHRPRQTRVGASYGSLKDYRHNTSGSEDNRRGRHVSVVTRNPNSRPATTSCVAGSPIVTDHRSNDQHQSRVTSREPENQVSPSTLTQEYYGTSLRVLPDEQQPRRESRQMCRGPDRFGLY</sequence>
<dbReference type="PRINTS" id="PR00050">
    <property type="entry name" value="COLDSHOCK"/>
</dbReference>
<dbReference type="SUPFAM" id="SSF50249">
    <property type="entry name" value="Nucleic acid-binding proteins"/>
    <property type="match status" value="1"/>
</dbReference>
<dbReference type="EMBL" id="JAWDGP010002497">
    <property type="protein sequence ID" value="KAK3782561.1"/>
    <property type="molecule type" value="Genomic_DNA"/>
</dbReference>
<feature type="region of interest" description="Disordered" evidence="1">
    <location>
        <begin position="117"/>
        <end position="249"/>
    </location>
</feature>
<comment type="caution">
    <text evidence="3">The sequence shown here is derived from an EMBL/GenBank/DDBJ whole genome shotgun (WGS) entry which is preliminary data.</text>
</comment>
<feature type="region of interest" description="Disordered" evidence="1">
    <location>
        <begin position="265"/>
        <end position="286"/>
    </location>
</feature>
<feature type="compositionally biased region" description="Basic and acidic residues" evidence="1">
    <location>
        <begin position="225"/>
        <end position="243"/>
    </location>
</feature>